<feature type="domain" description="DUF7737" evidence="3">
    <location>
        <begin position="1542"/>
        <end position="1643"/>
    </location>
</feature>
<dbReference type="InterPro" id="IPR056639">
    <property type="entry name" value="DUF7737"/>
</dbReference>
<sequence>MSSELKKKNIKYTQELSEKLLTVKSDKKTKQLLELIVKINKRQDFETSKRLFFEHIQIDNLSLNEVYKQHIQQVYEVALHKDMQPIFKQMFLRLDEYSYQNGLFRRSLHTKYPIYLKERVLDFAMAIYFNYDDFNIMSFLNDSESNRYDYYKPSQFVIEAMIAQHIDNDNNEVIQTLKDIINSETNTISFTHVMLRGISKSTNTDLYNDVMNLLAAAKLQEGVRQMVLEAADSGTIDYFKQVVKTIIDLDLTRFTSCMRAINTWIGFGYDTDNKREIKKVIELIDEYLNDESKRNVVLDTNHTLELYLSLWATGVYEAVDALELVNVYLKGNKHQKLIAAYFLNQLRAPSMTTTAVIDYIDEEDLDVFAYLSRCVVVSNANLYNRKKQEVKQSVEDNLIIHDQNKRQQLFDVYAEKVTTIAKDGYHILGKPFPWTAFSLHREELLRSMLFLCILNKTNDNVDKMIELASTTDSNVRINIIRYILDASDEKDKQDLLAYLDDKSGPVRETAINELKDVALTDEEILRISELLRLKTGGIRQTIIELIAEQETKRQEMIIGTLVKDKLVTKRLAALDLLMKMSKQDECNESFIQDSIALIEKPTQEELILINQLNEEDAEDEYTKENGYGLFDPEYRPTFDFVYDDTKTIDEFVKVPVKRLIEILTIFSKFIDEHKDYEYDIQYYNGSRDQVVFGSGNQWRIPFDKGKINNNDAPFEDYVLSDKVEALIIEHNLQPMELLRVRYLNRIGNTNTGMYNPSYYEKYTKLFNEIFNTEDFNEYYELYKDIPYRELASNMIVKYTNLKIDNEIFTISSNILSDFIARYGDQDIFIENIKDMSKFRYSASELQLLSAAEINFFINIKGNTHKDADNFKKSVALSYKLASLQDYVYIGLDVLDITRAVEEKVLPVNELYRTFFKVDPVQKMRNYSNKESRFAKEHFKRYPILEEVTANVVNRVIEIEMKRGDSATDVSAMAKAIRVHYGIDHFVNLLVALGKESFTRGYTYGSTNTKKEVLSSLLKSCYPAETDTQEYFNKSVKGVISDQRLIEAIMYAPAWSDYLENYLGWDGIKSAVWYFHAHSNDSVSVEYESEVATFSPISRVDFQDGAFDINWYTNTYKMLGKKRFELFFKSAKYISGGSSHRRAQLFVEAVQNKLKARSLEKEIMDKRNKDKLLSYGLIPLGRNLEGEALKRYEFIHKFLKQSKEFGAQRRESEKKASHIALINLAQNLGYDDTNIFSWRMECAKLETISKYFETKQIGTYEVALEIDEEGSASILVMSDGKQLKSVPPKLKKDKYILELTEVRKSLKDQYKRARESFENAMIGRTSFVYEDVVAFTHHPVINAIMKKLVFISGDKFGFIRGNEFVNDKKENMILNDKDLLYVVHPYDLMIHNVWSDYQKYIFEEGIVQPFKQVFRELYTVNADEKESNTVSRRYAGHQIQPQKTVALLKTRGWNVYYEEGLQKVDFKHNIISRMYAMADWFSPADTEAPTLETVEFFDRKTREHVSFDTIDPILFSETMRDVDLVVSVAHVGGVDPEASHSTIEMRRVLVEETLRLMKIDNVTFSEKFAKVKGHYGEYNIHLGSGQVQMQAKGSINILAVQSQHRGKLFLPFLDEDPRTAEIVSKVVLLANDTKIKDPMILDQIK</sequence>
<dbReference type="Pfam" id="PF24879">
    <property type="entry name" value="DUF7737"/>
    <property type="match status" value="1"/>
</dbReference>
<evidence type="ECO:0008006" key="6">
    <source>
        <dbReference type="Google" id="ProtNLM"/>
    </source>
</evidence>
<evidence type="ECO:0000313" key="4">
    <source>
        <dbReference type="EMBL" id="MDQ0362885.1"/>
    </source>
</evidence>
<feature type="domain" description="DUF5724" evidence="2">
    <location>
        <begin position="32"/>
        <end position="1239"/>
    </location>
</feature>
<dbReference type="Pfam" id="PF18991">
    <property type="entry name" value="DUF5724"/>
    <property type="match status" value="1"/>
</dbReference>
<evidence type="ECO:0000313" key="5">
    <source>
        <dbReference type="Proteomes" id="UP001230220"/>
    </source>
</evidence>
<evidence type="ECO:0000259" key="1">
    <source>
        <dbReference type="Pfam" id="PF13569"/>
    </source>
</evidence>
<dbReference type="Proteomes" id="UP001230220">
    <property type="component" value="Unassembled WGS sequence"/>
</dbReference>
<protein>
    <recommendedName>
        <fullName evidence="6">DUF4132 domain-containing protein</fullName>
    </recommendedName>
</protein>
<comment type="caution">
    <text evidence="4">The sequence shown here is derived from an EMBL/GenBank/DDBJ whole genome shotgun (WGS) entry which is preliminary data.</text>
</comment>
<dbReference type="RefSeq" id="WP_307411069.1">
    <property type="nucleotide sequence ID" value="NZ_JAUSUR010000008.1"/>
</dbReference>
<accession>A0ABU0E8S2</accession>
<dbReference type="InterPro" id="IPR025406">
    <property type="entry name" value="DUF4132"/>
</dbReference>
<name>A0ABU0E8S2_9FIRM</name>
<organism evidence="4 5">
    <name type="scientific">Breznakia pachnodae</name>
    <dbReference type="NCBI Taxonomy" id="265178"/>
    <lineage>
        <taxon>Bacteria</taxon>
        <taxon>Bacillati</taxon>
        <taxon>Bacillota</taxon>
        <taxon>Erysipelotrichia</taxon>
        <taxon>Erysipelotrichales</taxon>
        <taxon>Erysipelotrichaceae</taxon>
        <taxon>Breznakia</taxon>
    </lineage>
</organism>
<proteinExistence type="predicted"/>
<reference evidence="4 5" key="1">
    <citation type="submission" date="2023-07" db="EMBL/GenBank/DDBJ databases">
        <title>Genomic Encyclopedia of Type Strains, Phase IV (KMG-IV): sequencing the most valuable type-strain genomes for metagenomic binning, comparative biology and taxonomic classification.</title>
        <authorList>
            <person name="Goeker M."/>
        </authorList>
    </citation>
    <scope>NUCLEOTIDE SEQUENCE [LARGE SCALE GENOMIC DNA]</scope>
    <source>
        <strain evidence="4 5">DSM 16784</strain>
    </source>
</reference>
<evidence type="ECO:0000259" key="2">
    <source>
        <dbReference type="Pfam" id="PF18991"/>
    </source>
</evidence>
<keyword evidence="5" id="KW-1185">Reference proteome</keyword>
<evidence type="ECO:0000259" key="3">
    <source>
        <dbReference type="Pfam" id="PF24879"/>
    </source>
</evidence>
<dbReference type="InterPro" id="IPR043782">
    <property type="entry name" value="DUF5724"/>
</dbReference>
<dbReference type="EMBL" id="JAUSUR010000008">
    <property type="protein sequence ID" value="MDQ0362885.1"/>
    <property type="molecule type" value="Genomic_DNA"/>
</dbReference>
<feature type="domain" description="DUF4132" evidence="1">
    <location>
        <begin position="1279"/>
        <end position="1452"/>
    </location>
</feature>
<dbReference type="Pfam" id="PF13569">
    <property type="entry name" value="DUF4132"/>
    <property type="match status" value="1"/>
</dbReference>
<gene>
    <name evidence="4" type="ORF">J2S15_003646</name>
</gene>